<feature type="transmembrane region" description="Helical" evidence="6">
    <location>
        <begin position="568"/>
        <end position="589"/>
    </location>
</feature>
<sequence length="680" mass="74081">MQTLARARSQITPTVHHLLSSGASAAPSCGFRTLSHAHAAFNPLPNPRAAEPSTATPTSFPSFSPLNGHRGQLQPSTHSLARATHVALKNDEETDKIEAKDQLEMITKRQAFVGKVYGILASQLAATAAVSAVMVFNPSIPESILSSPGLVIGLFCCKSLLKVYPLNFITLGAFTLMQSILVGSCCALTDGRVVLEALATTTVALTTLTAYTFSAAQRGKDFSILGPILIPTLVASVVIGLIDIFVYPVPGIDSIAINALGALLFSGLLVFRTDHIIKRYPCDEYISAAAGLYLDNLNLFLRLMRILSKLRNRSGFILLLKRDKALNFTSPIAAYCSETVTLYGHCSQKSHHNAIPCYQYPNPPPPSLLLRRLRRTNLSFRTLCHAHTAFTPALSNSHAKHSTLKLKVNGHRRLQPSESNHSLALARSFCFFQQYSSTERKGGKPQQGTVSHATAIGETQVETEEGKDDQLQITKRRQAFIGKVYAIVATQLAATAAVSSVIVFNPSIAQFVANPGLLIALFFASLFTLWKLDVYKKEYPLNFIALGAFTLMQSLLVGSCCAFTDGKVVLEALAATTVAVTSLTGYTFWTAKRGKDFGFLEPILFPPHGHNWIDSLPGIHSIAYSAFGALLFSGYLVLSTDDLIKRNKYDEYIPAATGIYLDIINLFLRIMRILSKLKKK</sequence>
<feature type="transmembrane region" description="Helical" evidence="6">
    <location>
        <begin position="168"/>
        <end position="191"/>
    </location>
</feature>
<feature type="compositionally biased region" description="Low complexity" evidence="5">
    <location>
        <begin position="49"/>
        <end position="65"/>
    </location>
</feature>
<evidence type="ECO:0000256" key="2">
    <source>
        <dbReference type="ARBA" id="ARBA00022692"/>
    </source>
</evidence>
<keyword evidence="4 6" id="KW-0472">Membrane</keyword>
<reference evidence="7 8" key="1">
    <citation type="submission" date="2013-09" db="EMBL/GenBank/DDBJ databases">
        <title>Corchorus capsularis genome sequencing.</title>
        <authorList>
            <person name="Alam M."/>
            <person name="Haque M.S."/>
            <person name="Islam M.S."/>
            <person name="Emdad E.M."/>
            <person name="Islam M.M."/>
            <person name="Ahmed B."/>
            <person name="Halim A."/>
            <person name="Hossen Q.M.M."/>
            <person name="Hossain M.Z."/>
            <person name="Ahmed R."/>
            <person name="Khan M.M."/>
            <person name="Islam R."/>
            <person name="Rashid M.M."/>
            <person name="Khan S.A."/>
            <person name="Rahman M.S."/>
            <person name="Alam M."/>
        </authorList>
    </citation>
    <scope>NUCLEOTIDE SEQUENCE [LARGE SCALE GENOMIC DNA]</scope>
    <source>
        <strain evidence="8">cv. CVL-1</strain>
        <tissue evidence="7">Whole seedling</tissue>
    </source>
</reference>
<dbReference type="InterPro" id="IPR006214">
    <property type="entry name" value="Bax_inhibitor_1-related"/>
</dbReference>
<feature type="transmembrane region" description="Helical" evidence="6">
    <location>
        <begin position="622"/>
        <end position="640"/>
    </location>
</feature>
<dbReference type="PANTHER" id="PTHR23291">
    <property type="entry name" value="BAX INHIBITOR-RELATED"/>
    <property type="match status" value="1"/>
</dbReference>
<feature type="transmembrane region" description="Helical" evidence="6">
    <location>
        <begin position="197"/>
        <end position="216"/>
    </location>
</feature>
<keyword evidence="8" id="KW-1185">Reference proteome</keyword>
<gene>
    <name evidence="7" type="ORF">CCACVL1_28341</name>
</gene>
<comment type="caution">
    <text evidence="7">The sequence shown here is derived from an EMBL/GenBank/DDBJ whole genome shotgun (WGS) entry which is preliminary data.</text>
</comment>
<feature type="transmembrane region" description="Helical" evidence="6">
    <location>
        <begin position="484"/>
        <end position="505"/>
    </location>
</feature>
<dbReference type="OrthoDB" id="7933078at2759"/>
<evidence type="ECO:0000313" key="7">
    <source>
        <dbReference type="EMBL" id="OMO53791.1"/>
    </source>
</evidence>
<feature type="region of interest" description="Disordered" evidence="5">
    <location>
        <begin position="42"/>
        <end position="74"/>
    </location>
</feature>
<dbReference type="Gramene" id="OMO53791">
    <property type="protein sequence ID" value="OMO53791"/>
    <property type="gene ID" value="CCACVL1_28341"/>
</dbReference>
<feature type="transmembrane region" description="Helical" evidence="6">
    <location>
        <begin position="255"/>
        <end position="271"/>
    </location>
</feature>
<evidence type="ECO:0000256" key="4">
    <source>
        <dbReference type="ARBA" id="ARBA00023136"/>
    </source>
</evidence>
<feature type="transmembrane region" description="Helical" evidence="6">
    <location>
        <begin position="228"/>
        <end position="249"/>
    </location>
</feature>
<keyword evidence="3 6" id="KW-1133">Transmembrane helix</keyword>
<dbReference type="AlphaFoldDB" id="A0A1R3G6T9"/>
<evidence type="ECO:0000256" key="5">
    <source>
        <dbReference type="SAM" id="MobiDB-lite"/>
    </source>
</evidence>
<name>A0A1R3G6T9_COCAP</name>
<organism evidence="7 8">
    <name type="scientific">Corchorus capsularis</name>
    <name type="common">Jute</name>
    <dbReference type="NCBI Taxonomy" id="210143"/>
    <lineage>
        <taxon>Eukaryota</taxon>
        <taxon>Viridiplantae</taxon>
        <taxon>Streptophyta</taxon>
        <taxon>Embryophyta</taxon>
        <taxon>Tracheophyta</taxon>
        <taxon>Spermatophyta</taxon>
        <taxon>Magnoliopsida</taxon>
        <taxon>eudicotyledons</taxon>
        <taxon>Gunneridae</taxon>
        <taxon>Pentapetalae</taxon>
        <taxon>rosids</taxon>
        <taxon>malvids</taxon>
        <taxon>Malvales</taxon>
        <taxon>Malvaceae</taxon>
        <taxon>Grewioideae</taxon>
        <taxon>Apeibeae</taxon>
        <taxon>Corchorus</taxon>
    </lineage>
</organism>
<evidence type="ECO:0000313" key="8">
    <source>
        <dbReference type="Proteomes" id="UP000188268"/>
    </source>
</evidence>
<dbReference type="GO" id="GO:0016020">
    <property type="term" value="C:membrane"/>
    <property type="evidence" value="ECO:0007669"/>
    <property type="project" value="UniProtKB-SubCell"/>
</dbReference>
<proteinExistence type="predicted"/>
<evidence type="ECO:0000256" key="3">
    <source>
        <dbReference type="ARBA" id="ARBA00022989"/>
    </source>
</evidence>
<accession>A0A1R3G6T9</accession>
<feature type="transmembrane region" description="Helical" evidence="6">
    <location>
        <begin position="143"/>
        <end position="161"/>
    </location>
</feature>
<protein>
    <submittedName>
        <fullName evidence="7">Bax inhibitor 1-related protein</fullName>
    </submittedName>
</protein>
<evidence type="ECO:0000256" key="1">
    <source>
        <dbReference type="ARBA" id="ARBA00004141"/>
    </source>
</evidence>
<dbReference type="Proteomes" id="UP000188268">
    <property type="component" value="Unassembled WGS sequence"/>
</dbReference>
<dbReference type="Pfam" id="PF01027">
    <property type="entry name" value="Bax1-I"/>
    <property type="match status" value="2"/>
</dbReference>
<feature type="transmembrane region" description="Helical" evidence="6">
    <location>
        <begin position="511"/>
        <end position="532"/>
    </location>
</feature>
<dbReference type="EMBL" id="AWWV01015133">
    <property type="protein sequence ID" value="OMO53791.1"/>
    <property type="molecule type" value="Genomic_DNA"/>
</dbReference>
<comment type="subcellular location">
    <subcellularLocation>
        <location evidence="1">Membrane</location>
        <topology evidence="1">Multi-pass membrane protein</topology>
    </subcellularLocation>
</comment>
<evidence type="ECO:0000256" key="6">
    <source>
        <dbReference type="SAM" id="Phobius"/>
    </source>
</evidence>
<keyword evidence="2 6" id="KW-0812">Transmembrane</keyword>
<feature type="transmembrane region" description="Helical" evidence="6">
    <location>
        <begin position="116"/>
        <end position="137"/>
    </location>
</feature>
<dbReference type="PANTHER" id="PTHR23291:SF50">
    <property type="entry name" value="PROTEIN LIFEGUARD 4"/>
    <property type="match status" value="1"/>
</dbReference>